<dbReference type="Proteomes" id="UP000245507">
    <property type="component" value="Unassembled WGS sequence"/>
</dbReference>
<evidence type="ECO:0000259" key="1">
    <source>
        <dbReference type="Pfam" id="PF20469"/>
    </source>
</evidence>
<sequence>MVGVVPASLVLVEGESDRTALVTLAARLGHDLTGVDVVSMGGITNLRRHLSEVPEHDQVALLHDAGESSYVDRTLADHPGRVAPFVCVADLEDELVRALGMDRVLEVVEAGGDLDAWHILLNQPYHRGRPEDLVLRRFWGTTSGRKEKYAALLAAALEPAAVPAPLAGVLTAVL</sequence>
<gene>
    <name evidence="2" type="ORF">DJ010_10845</name>
</gene>
<dbReference type="OrthoDB" id="9152042at2"/>
<comment type="caution">
    <text evidence="2">The sequence shown here is derived from an EMBL/GenBank/DDBJ whole genome shotgun (WGS) entry which is preliminary data.</text>
</comment>
<evidence type="ECO:0000313" key="3">
    <source>
        <dbReference type="Proteomes" id="UP000245507"/>
    </source>
</evidence>
<dbReference type="Pfam" id="PF20469">
    <property type="entry name" value="OLD-like_TOPRIM"/>
    <property type="match status" value="1"/>
</dbReference>
<evidence type="ECO:0000313" key="2">
    <source>
        <dbReference type="EMBL" id="PWN03063.1"/>
    </source>
</evidence>
<name>A0A316TEX3_9ACTN</name>
<protein>
    <recommendedName>
        <fullName evidence="1">OLD protein-like TOPRIM domain-containing protein</fullName>
    </recommendedName>
</protein>
<dbReference type="EMBL" id="QGDD01000004">
    <property type="protein sequence ID" value="PWN03063.1"/>
    <property type="molecule type" value="Genomic_DNA"/>
</dbReference>
<accession>A0A316TEX3</accession>
<feature type="domain" description="OLD protein-like TOPRIM" evidence="1">
    <location>
        <begin position="9"/>
        <end position="48"/>
    </location>
</feature>
<dbReference type="AlphaFoldDB" id="A0A316TEX3"/>
<reference evidence="2 3" key="1">
    <citation type="submission" date="2018-05" db="EMBL/GenBank/DDBJ databases">
        <title>Nocardioides silvaticus genome.</title>
        <authorList>
            <person name="Li C."/>
            <person name="Wang G."/>
        </authorList>
    </citation>
    <scope>NUCLEOTIDE SEQUENCE [LARGE SCALE GENOMIC DNA]</scope>
    <source>
        <strain evidence="2 3">CCTCC AB 2018079</strain>
    </source>
</reference>
<keyword evidence="3" id="KW-1185">Reference proteome</keyword>
<organism evidence="2 3">
    <name type="scientific">Nocardioides silvaticus</name>
    <dbReference type="NCBI Taxonomy" id="2201891"/>
    <lineage>
        <taxon>Bacteria</taxon>
        <taxon>Bacillati</taxon>
        <taxon>Actinomycetota</taxon>
        <taxon>Actinomycetes</taxon>
        <taxon>Propionibacteriales</taxon>
        <taxon>Nocardioidaceae</taxon>
        <taxon>Nocardioides</taxon>
    </lineage>
</organism>
<proteinExistence type="predicted"/>
<dbReference type="InterPro" id="IPR034139">
    <property type="entry name" value="TOPRIM_OLD"/>
</dbReference>